<sequence length="168" mass="18535">MMTDDHRPQEPQEPAGPDRLQRFNSARLLIVSVALIVFASVQLLDALRDGGEPLIFAGLLTVGVIGAIFGFRLVRRHWVKRDGLTLDEADPKRSPEEQRRRDDRVRSNKADMTPRQEVSVGLILIPVAGLFGALPLMTGEPFNCLLAIGLAIIGIVLLIRGLVRLGKR</sequence>
<name>A0A2V1HYV6_9MICO</name>
<feature type="transmembrane region" description="Helical" evidence="2">
    <location>
        <begin position="145"/>
        <end position="163"/>
    </location>
</feature>
<evidence type="ECO:0000313" key="3">
    <source>
        <dbReference type="EMBL" id="PVZ95764.1"/>
    </source>
</evidence>
<proteinExistence type="predicted"/>
<protein>
    <submittedName>
        <fullName evidence="3">Uncharacterized protein</fullName>
    </submittedName>
</protein>
<keyword evidence="2" id="KW-1133">Transmembrane helix</keyword>
<feature type="transmembrane region" description="Helical" evidence="2">
    <location>
        <begin position="118"/>
        <end position="139"/>
    </location>
</feature>
<comment type="caution">
    <text evidence="3">The sequence shown here is derived from an EMBL/GenBank/DDBJ whole genome shotgun (WGS) entry which is preliminary data.</text>
</comment>
<keyword evidence="2" id="KW-0812">Transmembrane</keyword>
<keyword evidence="4" id="KW-1185">Reference proteome</keyword>
<keyword evidence="2" id="KW-0472">Membrane</keyword>
<gene>
    <name evidence="3" type="ORF">DDQ50_04610</name>
</gene>
<reference evidence="3 4" key="1">
    <citation type="submission" date="2018-05" db="EMBL/GenBank/DDBJ databases">
        <title>Amnibacterium sp. M8JJ-5, whole genome shotgun sequence.</title>
        <authorList>
            <person name="Tuo L."/>
        </authorList>
    </citation>
    <scope>NUCLEOTIDE SEQUENCE [LARGE SCALE GENOMIC DNA]</scope>
    <source>
        <strain evidence="3 4">M8JJ-5</strain>
    </source>
</reference>
<accession>A0A2V1HYV6</accession>
<feature type="transmembrane region" description="Helical" evidence="2">
    <location>
        <begin position="53"/>
        <end position="74"/>
    </location>
</feature>
<dbReference type="EMBL" id="QEOP01000001">
    <property type="protein sequence ID" value="PVZ95764.1"/>
    <property type="molecule type" value="Genomic_DNA"/>
</dbReference>
<evidence type="ECO:0000256" key="2">
    <source>
        <dbReference type="SAM" id="Phobius"/>
    </source>
</evidence>
<feature type="region of interest" description="Disordered" evidence="1">
    <location>
        <begin position="87"/>
        <end position="112"/>
    </location>
</feature>
<dbReference type="Proteomes" id="UP000244893">
    <property type="component" value="Unassembled WGS sequence"/>
</dbReference>
<evidence type="ECO:0000256" key="1">
    <source>
        <dbReference type="SAM" id="MobiDB-lite"/>
    </source>
</evidence>
<organism evidence="3 4">
    <name type="scientific">Amnibacterium flavum</name>
    <dbReference type="NCBI Taxonomy" id="2173173"/>
    <lineage>
        <taxon>Bacteria</taxon>
        <taxon>Bacillati</taxon>
        <taxon>Actinomycetota</taxon>
        <taxon>Actinomycetes</taxon>
        <taxon>Micrococcales</taxon>
        <taxon>Microbacteriaceae</taxon>
        <taxon>Amnibacterium</taxon>
    </lineage>
</organism>
<feature type="transmembrane region" description="Helical" evidence="2">
    <location>
        <begin position="28"/>
        <end position="47"/>
    </location>
</feature>
<dbReference type="AlphaFoldDB" id="A0A2V1HYV6"/>
<evidence type="ECO:0000313" key="4">
    <source>
        <dbReference type="Proteomes" id="UP000244893"/>
    </source>
</evidence>